<dbReference type="AlphaFoldDB" id="A0A0T9NN77"/>
<sequence>MKKIAFFGGDISHTGGTERVSLALANYLVKCGYQVIIISLSGNTPPKFHVDESIKIVALFNEKRRFSLAYFSVVFRLRRILIDESIDVLIDVDTMLALFSTTALLWTNIKHISWEHFNYKSNLTIKSRKLARRVAAKYADAVVTLTEKDREYWLEENKYPEKIIAIPNPLPFEPQSKLTKKSSKNILALGRLTYQKGFDLLLDIWAKVEKTNDGWTLIIAGDGEDKKFLLDKIKELNLKNVKLLPATLNVVELYNQSSIYVMTSRFEGFPMVLLEAKASGLPIIAYDCDTGPSELIVDNEDGFLIPFADSNAFIEKLLFLMNDEDLREAMSIKSLASAKKYRIETTIGNKWQNLIEKIGE</sequence>
<dbReference type="Pfam" id="PF00534">
    <property type="entry name" value="Glycos_transf_1"/>
    <property type="match status" value="1"/>
</dbReference>
<proteinExistence type="predicted"/>
<keyword evidence="3" id="KW-0328">Glycosyltransferase</keyword>
<keyword evidence="4" id="KW-1185">Reference proteome</keyword>
<dbReference type="Gene3D" id="3.40.50.2000">
    <property type="entry name" value="Glycogen Phosphorylase B"/>
    <property type="match status" value="2"/>
</dbReference>
<gene>
    <name evidence="3" type="ORF">ERS008472_00855</name>
</gene>
<reference evidence="4" key="1">
    <citation type="submission" date="2015-03" db="EMBL/GenBank/DDBJ databases">
        <authorList>
            <consortium name="Pathogen Informatics"/>
            <person name="Murphy D."/>
        </authorList>
    </citation>
    <scope>NUCLEOTIDE SEQUENCE [LARGE SCALE GENOMIC DNA]</scope>
    <source>
        <strain evidence="4">IP6945</strain>
    </source>
</reference>
<dbReference type="Pfam" id="PF13439">
    <property type="entry name" value="Glyco_transf_4"/>
    <property type="match status" value="1"/>
</dbReference>
<protein>
    <submittedName>
        <fullName evidence="3">WbcM protein</fullName>
        <ecNumber evidence="3">2.4.1.11</ecNumber>
    </submittedName>
</protein>
<keyword evidence="3" id="KW-0808">Transferase</keyword>
<feature type="domain" description="Glycosyltransferase subfamily 4-like N-terminal" evidence="2">
    <location>
        <begin position="15"/>
        <end position="169"/>
    </location>
</feature>
<evidence type="ECO:0000313" key="3">
    <source>
        <dbReference type="EMBL" id="CNH21069.1"/>
    </source>
</evidence>
<evidence type="ECO:0000313" key="4">
    <source>
        <dbReference type="Proteomes" id="UP000041882"/>
    </source>
</evidence>
<dbReference type="SUPFAM" id="SSF53756">
    <property type="entry name" value="UDP-Glycosyltransferase/glycogen phosphorylase"/>
    <property type="match status" value="1"/>
</dbReference>
<dbReference type="EMBL" id="CQAW01000003">
    <property type="protein sequence ID" value="CNH21069.1"/>
    <property type="molecule type" value="Genomic_DNA"/>
</dbReference>
<dbReference type="Proteomes" id="UP000041882">
    <property type="component" value="Unassembled WGS sequence"/>
</dbReference>
<dbReference type="InterPro" id="IPR001296">
    <property type="entry name" value="Glyco_trans_1"/>
</dbReference>
<name>A0A0T9NN77_9GAMM</name>
<dbReference type="EC" id="2.4.1.11" evidence="3"/>
<dbReference type="RefSeq" id="WP_050112897.1">
    <property type="nucleotide sequence ID" value="NZ_CQAW01000003.1"/>
</dbReference>
<dbReference type="PANTHER" id="PTHR12526">
    <property type="entry name" value="GLYCOSYLTRANSFERASE"/>
    <property type="match status" value="1"/>
</dbReference>
<dbReference type="GO" id="GO:1901135">
    <property type="term" value="P:carbohydrate derivative metabolic process"/>
    <property type="evidence" value="ECO:0007669"/>
    <property type="project" value="UniProtKB-ARBA"/>
</dbReference>
<organism evidence="3 4">
    <name type="scientific">Yersinia thracica</name>
    <dbReference type="NCBI Taxonomy" id="2890319"/>
    <lineage>
        <taxon>Bacteria</taxon>
        <taxon>Pseudomonadati</taxon>
        <taxon>Pseudomonadota</taxon>
        <taxon>Gammaproteobacteria</taxon>
        <taxon>Enterobacterales</taxon>
        <taxon>Yersiniaceae</taxon>
        <taxon>Yersinia</taxon>
    </lineage>
</organism>
<accession>A0A0T9NN77</accession>
<dbReference type="InterPro" id="IPR028098">
    <property type="entry name" value="Glyco_trans_4-like_N"/>
</dbReference>
<dbReference type="GO" id="GO:0004373">
    <property type="term" value="F:alpha-1,4-glucan glucosyltransferase (UDP-glucose donor) activity"/>
    <property type="evidence" value="ECO:0007669"/>
    <property type="project" value="UniProtKB-EC"/>
</dbReference>
<evidence type="ECO:0000259" key="2">
    <source>
        <dbReference type="Pfam" id="PF13439"/>
    </source>
</evidence>
<evidence type="ECO:0000259" key="1">
    <source>
        <dbReference type="Pfam" id="PF00534"/>
    </source>
</evidence>
<feature type="domain" description="Glycosyl transferase family 1" evidence="1">
    <location>
        <begin position="174"/>
        <end position="331"/>
    </location>
</feature>
<dbReference type="CDD" id="cd03820">
    <property type="entry name" value="GT4_AmsD-like"/>
    <property type="match status" value="1"/>
</dbReference>
<dbReference type="PANTHER" id="PTHR12526:SF630">
    <property type="entry name" value="GLYCOSYLTRANSFERASE"/>
    <property type="match status" value="1"/>
</dbReference>